<dbReference type="Gene3D" id="3.40.50.620">
    <property type="entry name" value="HUPs"/>
    <property type="match status" value="1"/>
</dbReference>
<evidence type="ECO:0000256" key="1">
    <source>
        <dbReference type="SAM" id="MobiDB-lite"/>
    </source>
</evidence>
<reference evidence="3 4" key="1">
    <citation type="submission" date="2016-07" db="EMBL/GenBank/DDBJ databases">
        <title>Pervasive Adenine N6-methylation of Active Genes in Fungi.</title>
        <authorList>
            <consortium name="DOE Joint Genome Institute"/>
            <person name="Mondo S.J."/>
            <person name="Dannebaum R.O."/>
            <person name="Kuo R.C."/>
            <person name="Labutti K."/>
            <person name="Haridas S."/>
            <person name="Kuo A."/>
            <person name="Salamov A."/>
            <person name="Ahrendt S.R."/>
            <person name="Lipzen A."/>
            <person name="Sullivan W."/>
            <person name="Andreopoulos W.B."/>
            <person name="Clum A."/>
            <person name="Lindquist E."/>
            <person name="Daum C."/>
            <person name="Ramamoorthy G.K."/>
            <person name="Gryganskyi A."/>
            <person name="Culley D."/>
            <person name="Magnuson J.K."/>
            <person name="James T.Y."/>
            <person name="O'Malley M.A."/>
            <person name="Stajich J.E."/>
            <person name="Spatafora J.W."/>
            <person name="Visel A."/>
            <person name="Grigoriev I.V."/>
        </authorList>
    </citation>
    <scope>NUCLEOTIDE SEQUENCE [LARGE SCALE GENOMIC DNA]</scope>
    <source>
        <strain evidence="3 4">NRRL 1336</strain>
    </source>
</reference>
<comment type="caution">
    <text evidence="3">The sequence shown here is derived from an EMBL/GenBank/DDBJ whole genome shotgun (WGS) entry which is preliminary data.</text>
</comment>
<dbReference type="Pfam" id="PF00582">
    <property type="entry name" value="Usp"/>
    <property type="match status" value="1"/>
</dbReference>
<evidence type="ECO:0000313" key="4">
    <source>
        <dbReference type="Proteomes" id="UP000193560"/>
    </source>
</evidence>
<evidence type="ECO:0000313" key="3">
    <source>
        <dbReference type="EMBL" id="ORZ20687.1"/>
    </source>
</evidence>
<feature type="compositionally biased region" description="Basic and acidic residues" evidence="1">
    <location>
        <begin position="241"/>
        <end position="251"/>
    </location>
</feature>
<dbReference type="Proteomes" id="UP000193560">
    <property type="component" value="Unassembled WGS sequence"/>
</dbReference>
<sequence>METKTTEKYVRGVSFDAMSNADLRRYSFTLCGKTPGYKRSRRSRTFMMATDLANYSEFALNWASDEVMDDGDELIVLRVVTLDMSDKKSVIQAQLEHESKQARQNATKVMERIMESSGPDSKISVSIEFVVGKVQQTIQDMISMYQPSLLIVGTRGLSEFQGMLLGSISKYCLQHSPIPVTVVRPIDDKSKKHKTKKNRLSAMIRLGGHGNRHIASDDDSDDNDDDDGKQQQQQQQQQQPRAERPKLDKRFSKLSFMSRSRSPSPSPSPSNSKTQSK</sequence>
<dbReference type="InterPro" id="IPR006016">
    <property type="entry name" value="UspA"/>
</dbReference>
<dbReference type="PANTHER" id="PTHR47815">
    <property type="entry name" value="UNIVERSAL STRESS PROTEIN A FAMILY PROTEIN C25B2.10"/>
    <property type="match status" value="1"/>
</dbReference>
<feature type="domain" description="UspA" evidence="2">
    <location>
        <begin position="44"/>
        <end position="184"/>
    </location>
</feature>
<dbReference type="PRINTS" id="PR01438">
    <property type="entry name" value="UNVRSLSTRESS"/>
</dbReference>
<dbReference type="InterPro" id="IPR014729">
    <property type="entry name" value="Rossmann-like_a/b/a_fold"/>
</dbReference>
<dbReference type="AlphaFoldDB" id="A0A1X2IR06"/>
<dbReference type="CDD" id="cd23659">
    <property type="entry name" value="USP_At3g01520-like"/>
    <property type="match status" value="1"/>
</dbReference>
<proteinExistence type="predicted"/>
<accession>A0A1X2IR06</accession>
<feature type="region of interest" description="Disordered" evidence="1">
    <location>
        <begin position="203"/>
        <end position="277"/>
    </location>
</feature>
<gene>
    <name evidence="3" type="ORF">BCR42DRAFT_409288</name>
</gene>
<dbReference type="PANTHER" id="PTHR47815:SF1">
    <property type="entry name" value="UNIVERSAL STRESS PROTEIN A FAMILY PROTEIN C25B2.10"/>
    <property type="match status" value="1"/>
</dbReference>
<name>A0A1X2IR06_9FUNG</name>
<dbReference type="EMBL" id="MCGE01000006">
    <property type="protein sequence ID" value="ORZ20687.1"/>
    <property type="molecule type" value="Genomic_DNA"/>
</dbReference>
<feature type="compositionally biased region" description="Acidic residues" evidence="1">
    <location>
        <begin position="217"/>
        <end position="227"/>
    </location>
</feature>
<organism evidence="3 4">
    <name type="scientific">Absidia repens</name>
    <dbReference type="NCBI Taxonomy" id="90262"/>
    <lineage>
        <taxon>Eukaryota</taxon>
        <taxon>Fungi</taxon>
        <taxon>Fungi incertae sedis</taxon>
        <taxon>Mucoromycota</taxon>
        <taxon>Mucoromycotina</taxon>
        <taxon>Mucoromycetes</taxon>
        <taxon>Mucorales</taxon>
        <taxon>Cunninghamellaceae</taxon>
        <taxon>Absidia</taxon>
    </lineage>
</organism>
<feature type="compositionally biased region" description="Low complexity" evidence="1">
    <location>
        <begin position="253"/>
        <end position="277"/>
    </location>
</feature>
<dbReference type="SUPFAM" id="SSF52402">
    <property type="entry name" value="Adenine nucleotide alpha hydrolases-like"/>
    <property type="match status" value="1"/>
</dbReference>
<keyword evidence="4" id="KW-1185">Reference proteome</keyword>
<dbReference type="InterPro" id="IPR006015">
    <property type="entry name" value="Universal_stress_UspA"/>
</dbReference>
<dbReference type="OrthoDB" id="843225at2759"/>
<feature type="compositionally biased region" description="Low complexity" evidence="1">
    <location>
        <begin position="230"/>
        <end position="239"/>
    </location>
</feature>
<dbReference type="STRING" id="90262.A0A1X2IR06"/>
<evidence type="ECO:0000259" key="2">
    <source>
        <dbReference type="Pfam" id="PF00582"/>
    </source>
</evidence>
<protein>
    <recommendedName>
        <fullName evidence="2">UspA domain-containing protein</fullName>
    </recommendedName>
</protein>